<sequence length="445" mass="48641">MASRNEYFIIVAIVHLHYQLAVTLNMFFLISSLLLFGEALASPLLVPRQATQQPFPPPKLPNEFSIAAFGDSFSAGIGAGHFLTASPDGRDNLCARMTGSYPAQLISEMASVTKGTPSLDFKSCSGDVLDDIDGQVFALGKKVDVALVSISGNDFNFANVVKTCVYAKKDSENGISTQQDAQKACDSNLSKASNSIGDNKNFDKFRTKIQLINKQLNPGGVIYITGYPKFFSPTAAPGDQCDKTTFFNSILVRAKVGILPMLIQNRQKMNILVDQVNARIKDAVVKRLKPEIPNIVFIDIDQAYTGHRFCEPGKDPWGSTDDRVFINDLFTIQQETGKWDGDTGDTDANDVWTPPLNELANAANPNQQNNAAHPNQQNNAAHPNQQNNAANPDIHTQELGIIFAGRGPTDIFQQHTVFHPKAVAHQITAALIADDLKTRFEIFSS</sequence>
<gene>
    <name evidence="1" type="ORF">NQ176_g9105</name>
</gene>
<dbReference type="Proteomes" id="UP001143910">
    <property type="component" value="Unassembled WGS sequence"/>
</dbReference>
<protein>
    <submittedName>
        <fullName evidence="1">Uncharacterized protein</fullName>
    </submittedName>
</protein>
<proteinExistence type="predicted"/>
<evidence type="ECO:0000313" key="2">
    <source>
        <dbReference type="Proteomes" id="UP001143910"/>
    </source>
</evidence>
<name>A0ACC1MQP0_9HYPO</name>
<comment type="caution">
    <text evidence="1">The sequence shown here is derived from an EMBL/GenBank/DDBJ whole genome shotgun (WGS) entry which is preliminary data.</text>
</comment>
<reference evidence="1" key="1">
    <citation type="submission" date="2022-08" db="EMBL/GenBank/DDBJ databases">
        <title>Genome Sequence of Lecanicillium fungicola.</title>
        <authorList>
            <person name="Buettner E."/>
        </authorList>
    </citation>
    <scope>NUCLEOTIDE SEQUENCE</scope>
    <source>
        <strain evidence="1">Babe33</strain>
    </source>
</reference>
<accession>A0ACC1MQP0</accession>
<organism evidence="1 2">
    <name type="scientific">Zarea fungicola</name>
    <dbReference type="NCBI Taxonomy" id="93591"/>
    <lineage>
        <taxon>Eukaryota</taxon>
        <taxon>Fungi</taxon>
        <taxon>Dikarya</taxon>
        <taxon>Ascomycota</taxon>
        <taxon>Pezizomycotina</taxon>
        <taxon>Sordariomycetes</taxon>
        <taxon>Hypocreomycetidae</taxon>
        <taxon>Hypocreales</taxon>
        <taxon>Cordycipitaceae</taxon>
        <taxon>Zarea</taxon>
    </lineage>
</organism>
<keyword evidence="2" id="KW-1185">Reference proteome</keyword>
<dbReference type="EMBL" id="JANJQO010001956">
    <property type="protein sequence ID" value="KAJ2968589.1"/>
    <property type="molecule type" value="Genomic_DNA"/>
</dbReference>
<evidence type="ECO:0000313" key="1">
    <source>
        <dbReference type="EMBL" id="KAJ2968589.1"/>
    </source>
</evidence>